<accession>A0A4P9ZRI3</accession>
<dbReference type="Pfam" id="PF14497">
    <property type="entry name" value="GST_C_3"/>
    <property type="match status" value="1"/>
</dbReference>
<dbReference type="InterPro" id="IPR036249">
    <property type="entry name" value="Thioredoxin-like_sf"/>
</dbReference>
<dbReference type="InterPro" id="IPR004046">
    <property type="entry name" value="GST_C"/>
</dbReference>
<feature type="domain" description="GST C-terminal" evidence="2">
    <location>
        <begin position="84"/>
        <end position="216"/>
    </location>
</feature>
<feature type="domain" description="GST N-terminal" evidence="1">
    <location>
        <begin position="2"/>
        <end position="82"/>
    </location>
</feature>
<dbReference type="InterPro" id="IPR004045">
    <property type="entry name" value="Glutathione_S-Trfase_N"/>
</dbReference>
<dbReference type="SFLD" id="SFLDS00019">
    <property type="entry name" value="Glutathione_Transferase_(cytos"/>
    <property type="match status" value="1"/>
</dbReference>
<evidence type="ECO:0000259" key="1">
    <source>
        <dbReference type="PROSITE" id="PS50404"/>
    </source>
</evidence>
<sequence length="218" mass="24889">MSTFEVYYARFTGLAETTRCLLDYADAKWTNTYLEDFSELGTATPYGKMPVLRETTADGQHIELCESRAIERYLARRFGLYSDDLVEAARIDAVVSQFDDAIRPLATARYAPVASRPAMMEYYRKEATRLFTRHGVQLAANGNNGHYFGDRTTWADIVAYLCIRAMNSYESFDDELRALMTKSHQKLIDTLDADPNFQRYLERAGPRVASYPPRPSVD</sequence>
<keyword evidence="4" id="KW-1185">Reference proteome</keyword>
<dbReference type="Gene3D" id="3.40.30.10">
    <property type="entry name" value="Glutaredoxin"/>
    <property type="match status" value="1"/>
</dbReference>
<dbReference type="GO" id="GO:0004364">
    <property type="term" value="F:glutathione transferase activity"/>
    <property type="evidence" value="ECO:0007669"/>
    <property type="project" value="TreeGrafter"/>
</dbReference>
<dbReference type="Pfam" id="PF02798">
    <property type="entry name" value="GST_N"/>
    <property type="match status" value="1"/>
</dbReference>
<dbReference type="Proteomes" id="UP000268162">
    <property type="component" value="Unassembled WGS sequence"/>
</dbReference>
<dbReference type="InterPro" id="IPR050213">
    <property type="entry name" value="GST_superfamily"/>
</dbReference>
<dbReference type="Gene3D" id="1.20.1050.10">
    <property type="match status" value="1"/>
</dbReference>
<name>A0A4P9ZRI3_9FUNG</name>
<dbReference type="AlphaFoldDB" id="A0A4P9ZRI3"/>
<evidence type="ECO:0000313" key="4">
    <source>
        <dbReference type="Proteomes" id="UP000268162"/>
    </source>
</evidence>
<dbReference type="InterPro" id="IPR040079">
    <property type="entry name" value="Glutathione_S-Trfase"/>
</dbReference>
<proteinExistence type="predicted"/>
<evidence type="ECO:0008006" key="5">
    <source>
        <dbReference type="Google" id="ProtNLM"/>
    </source>
</evidence>
<dbReference type="InterPro" id="IPR010987">
    <property type="entry name" value="Glutathione-S-Trfase_C-like"/>
</dbReference>
<gene>
    <name evidence="3" type="ORF">BJ085DRAFT_35474</name>
</gene>
<dbReference type="SUPFAM" id="SSF47616">
    <property type="entry name" value="GST C-terminal domain-like"/>
    <property type="match status" value="1"/>
</dbReference>
<protein>
    <recommendedName>
        <fullName evidence="5">Glutathione S-transferase</fullName>
    </recommendedName>
</protein>
<dbReference type="SUPFAM" id="SSF52833">
    <property type="entry name" value="Thioredoxin-like"/>
    <property type="match status" value="1"/>
</dbReference>
<evidence type="ECO:0000313" key="3">
    <source>
        <dbReference type="EMBL" id="RKP35778.1"/>
    </source>
</evidence>
<evidence type="ECO:0000259" key="2">
    <source>
        <dbReference type="PROSITE" id="PS50405"/>
    </source>
</evidence>
<dbReference type="PANTHER" id="PTHR11571:SF150">
    <property type="entry name" value="GLUTATHIONE S-TRANSFERASE"/>
    <property type="match status" value="1"/>
</dbReference>
<reference evidence="4" key="1">
    <citation type="journal article" date="2018" name="Nat. Microbiol.">
        <title>Leveraging single-cell genomics to expand the fungal tree of life.</title>
        <authorList>
            <person name="Ahrendt S.R."/>
            <person name="Quandt C.A."/>
            <person name="Ciobanu D."/>
            <person name="Clum A."/>
            <person name="Salamov A."/>
            <person name="Andreopoulos B."/>
            <person name="Cheng J.F."/>
            <person name="Woyke T."/>
            <person name="Pelin A."/>
            <person name="Henrissat B."/>
            <person name="Reynolds N.K."/>
            <person name="Benny G.L."/>
            <person name="Smith M.E."/>
            <person name="James T.Y."/>
            <person name="Grigoriev I.V."/>
        </authorList>
    </citation>
    <scope>NUCLEOTIDE SEQUENCE [LARGE SCALE GENOMIC DNA]</scope>
    <source>
        <strain evidence="4">RSA 468</strain>
    </source>
</reference>
<dbReference type="EMBL" id="ML002790">
    <property type="protein sequence ID" value="RKP35778.1"/>
    <property type="molecule type" value="Genomic_DNA"/>
</dbReference>
<organism evidence="3 4">
    <name type="scientific">Dimargaris cristalligena</name>
    <dbReference type="NCBI Taxonomy" id="215637"/>
    <lineage>
        <taxon>Eukaryota</taxon>
        <taxon>Fungi</taxon>
        <taxon>Fungi incertae sedis</taxon>
        <taxon>Zoopagomycota</taxon>
        <taxon>Kickxellomycotina</taxon>
        <taxon>Dimargaritomycetes</taxon>
        <taxon>Dimargaritales</taxon>
        <taxon>Dimargaritaceae</taxon>
        <taxon>Dimargaris</taxon>
    </lineage>
</organism>
<dbReference type="GO" id="GO:0006749">
    <property type="term" value="P:glutathione metabolic process"/>
    <property type="evidence" value="ECO:0007669"/>
    <property type="project" value="TreeGrafter"/>
</dbReference>
<dbReference type="STRING" id="215637.A0A4P9ZRI3"/>
<dbReference type="InterPro" id="IPR036282">
    <property type="entry name" value="Glutathione-S-Trfase_C_sf"/>
</dbReference>
<dbReference type="PANTHER" id="PTHR11571">
    <property type="entry name" value="GLUTATHIONE S-TRANSFERASE"/>
    <property type="match status" value="1"/>
</dbReference>
<dbReference type="PROSITE" id="PS50404">
    <property type="entry name" value="GST_NTER"/>
    <property type="match status" value="1"/>
</dbReference>
<dbReference type="PROSITE" id="PS50405">
    <property type="entry name" value="GST_CTER"/>
    <property type="match status" value="1"/>
</dbReference>